<accession>A0ABU8SDI7</accession>
<evidence type="ECO:0000313" key="7">
    <source>
        <dbReference type="Proteomes" id="UP001379235"/>
    </source>
</evidence>
<dbReference type="Pfam" id="PF23914">
    <property type="entry name" value="TPR_CcmH_CycH"/>
    <property type="match status" value="1"/>
</dbReference>
<evidence type="ECO:0000256" key="3">
    <source>
        <dbReference type="ARBA" id="ARBA00022803"/>
    </source>
</evidence>
<dbReference type="InterPro" id="IPR019734">
    <property type="entry name" value="TPR_rpt"/>
</dbReference>
<dbReference type="PANTHER" id="PTHR47870">
    <property type="entry name" value="CYTOCHROME C-TYPE BIOGENESIS PROTEIN CCMH"/>
    <property type="match status" value="1"/>
</dbReference>
<protein>
    <recommendedName>
        <fullName evidence="5">Cytochrome c-type biogenesis protein H TPR domain-containing protein</fullName>
    </recommendedName>
</protein>
<gene>
    <name evidence="6" type="ORF">WG900_19155</name>
</gene>
<evidence type="ECO:0000256" key="2">
    <source>
        <dbReference type="ARBA" id="ARBA00022748"/>
    </source>
</evidence>
<sequence>MAAVVMAVRAPDASQATTAPALGAVPGASGKQLDDVDTMIGKLEDRLKREPKDGEGFRMLGWSYMMTNRPEKALEPYKRALELLPNSALVHSGYGEALAGIAKGTVTPEARAEFEKALAIDPAEPRAKYFLALWQAQNGQPKEALEKWIALANSGPADAPWQTDLRAKITEVSGKLGVDVTARLKNVAPIGDAKVSGSAPQLDPGTVQAASALPDAQRSAMVDSMVSGLAEKLKANPADADRWVLLLRSRMVLKQADMARADLVTARRALAKDASGLSKVNVAAKDLGVPGA</sequence>
<dbReference type="EMBL" id="JBBHJY010000013">
    <property type="protein sequence ID" value="MEJ6012028.1"/>
    <property type="molecule type" value="Genomic_DNA"/>
</dbReference>
<dbReference type="RefSeq" id="WP_339969824.1">
    <property type="nucleotide sequence ID" value="NZ_JBBHJY010000013.1"/>
</dbReference>
<dbReference type="SMART" id="SM00028">
    <property type="entry name" value="TPR"/>
    <property type="match status" value="1"/>
</dbReference>
<dbReference type="InterPro" id="IPR011990">
    <property type="entry name" value="TPR-like_helical_dom_sf"/>
</dbReference>
<dbReference type="Gene3D" id="1.25.40.10">
    <property type="entry name" value="Tetratricopeptide repeat domain"/>
    <property type="match status" value="1"/>
</dbReference>
<organism evidence="6 7">
    <name type="scientific">Novosphingobium aquae</name>
    <dbReference type="NCBI Taxonomy" id="3133435"/>
    <lineage>
        <taxon>Bacteria</taxon>
        <taxon>Pseudomonadati</taxon>
        <taxon>Pseudomonadota</taxon>
        <taxon>Alphaproteobacteria</taxon>
        <taxon>Sphingomonadales</taxon>
        <taxon>Sphingomonadaceae</taxon>
        <taxon>Novosphingobium</taxon>
    </lineage>
</organism>
<proteinExistence type="predicted"/>
<evidence type="ECO:0000256" key="1">
    <source>
        <dbReference type="ARBA" id="ARBA00022737"/>
    </source>
</evidence>
<dbReference type="PANTHER" id="PTHR47870:SF1">
    <property type="entry name" value="CYTOCHROME C-TYPE BIOGENESIS PROTEIN CCMH"/>
    <property type="match status" value="1"/>
</dbReference>
<dbReference type="SUPFAM" id="SSF48452">
    <property type="entry name" value="TPR-like"/>
    <property type="match status" value="1"/>
</dbReference>
<feature type="domain" description="Cytochrome c-type biogenesis protein H TPR" evidence="5">
    <location>
        <begin position="37"/>
        <end position="158"/>
    </location>
</feature>
<reference evidence="6 7" key="1">
    <citation type="submission" date="2024-03" db="EMBL/GenBank/DDBJ databases">
        <authorList>
            <person name="Jo J.-H."/>
        </authorList>
    </citation>
    <scope>NUCLEOTIDE SEQUENCE [LARGE SCALE GENOMIC DNA]</scope>
    <source>
        <strain evidence="6 7">AS3R-12</strain>
    </source>
</reference>
<dbReference type="InterPro" id="IPR056413">
    <property type="entry name" value="TPR_CcmH_CycH"/>
</dbReference>
<keyword evidence="1" id="KW-0677">Repeat</keyword>
<keyword evidence="2" id="KW-0201">Cytochrome c-type biogenesis</keyword>
<evidence type="ECO:0000313" key="6">
    <source>
        <dbReference type="EMBL" id="MEJ6012028.1"/>
    </source>
</evidence>
<evidence type="ECO:0000259" key="5">
    <source>
        <dbReference type="Pfam" id="PF23914"/>
    </source>
</evidence>
<comment type="caution">
    <text evidence="6">The sequence shown here is derived from an EMBL/GenBank/DDBJ whole genome shotgun (WGS) entry which is preliminary data.</text>
</comment>
<dbReference type="Proteomes" id="UP001379235">
    <property type="component" value="Unassembled WGS sequence"/>
</dbReference>
<name>A0ABU8SDI7_9SPHN</name>
<dbReference type="PROSITE" id="PS50005">
    <property type="entry name" value="TPR"/>
    <property type="match status" value="1"/>
</dbReference>
<keyword evidence="3 4" id="KW-0802">TPR repeat</keyword>
<feature type="repeat" description="TPR" evidence="4">
    <location>
        <begin position="54"/>
        <end position="87"/>
    </location>
</feature>
<dbReference type="InterPro" id="IPR051263">
    <property type="entry name" value="C-type_cytochrome_biogenesis"/>
</dbReference>
<evidence type="ECO:0000256" key="4">
    <source>
        <dbReference type="PROSITE-ProRule" id="PRU00339"/>
    </source>
</evidence>
<keyword evidence="7" id="KW-1185">Reference proteome</keyword>